<reference evidence="5 6" key="1">
    <citation type="submission" date="2019-09" db="EMBL/GenBank/DDBJ databases">
        <title>Genome sequence of Clostridium sp. EA1.</title>
        <authorList>
            <person name="Poehlein A."/>
            <person name="Bengelsdorf F.R."/>
            <person name="Daniel R."/>
        </authorList>
    </citation>
    <scope>NUCLEOTIDE SEQUENCE [LARGE SCALE GENOMIC DNA]</scope>
    <source>
        <strain evidence="5 6">EA1</strain>
    </source>
</reference>
<keyword evidence="2" id="KW-0067">ATP-binding</keyword>
<dbReference type="OrthoDB" id="9808166at2"/>
<dbReference type="GO" id="GO:0140664">
    <property type="term" value="F:ATP-dependent DNA damage sensor activity"/>
    <property type="evidence" value="ECO:0007669"/>
    <property type="project" value="InterPro"/>
</dbReference>
<evidence type="ECO:0000256" key="1">
    <source>
        <dbReference type="ARBA" id="ARBA00022741"/>
    </source>
</evidence>
<dbReference type="InterPro" id="IPR027417">
    <property type="entry name" value="P-loop_NTPase"/>
</dbReference>
<dbReference type="RefSeq" id="WP_066647536.1">
    <property type="nucleotide sequence ID" value="NZ_VWXL01000087.1"/>
</dbReference>
<dbReference type="GO" id="GO:0030983">
    <property type="term" value="F:mismatched DNA binding"/>
    <property type="evidence" value="ECO:0007669"/>
    <property type="project" value="InterPro"/>
</dbReference>
<name>A0A6N8I2U1_9FIRM</name>
<dbReference type="Pfam" id="PF00488">
    <property type="entry name" value="MutS_V"/>
    <property type="match status" value="1"/>
</dbReference>
<proteinExistence type="predicted"/>
<comment type="caution">
    <text evidence="5">The sequence shown here is derived from an EMBL/GenBank/DDBJ whole genome shotgun (WGS) entry which is preliminary data.</text>
</comment>
<keyword evidence="3" id="KW-0238">DNA-binding</keyword>
<dbReference type="GO" id="GO:0005829">
    <property type="term" value="C:cytosol"/>
    <property type="evidence" value="ECO:0007669"/>
    <property type="project" value="TreeGrafter"/>
</dbReference>
<sequence length="509" mass="57913">MAFQSILLDQPEGCRERSDCPTCFSDLNLDQIVKAVTAGKEEYNLQSFFYAALNEENAILYRQDILKDLEKQSVFSILQTFANQMKEVRKHVALSEKLYYHYSKEGWFLQAVRIYCNAVSQLAGSLSAAELHSDGLKNFCTYGNDVIRSESFQTLQDTAERLNSDLSAIQYCILIRGNCVRVQKSESEPDYSQDVAATFEKFRQGAVKDYRITYKHEKGMNSVESRIIECVAKLYPEIFTGLDDFCTKYSDFQEPKIRDFDREIQFYVSYLEYIAPLKQSGLEFCYPAVLTECRDIHVEQGFDLLLAKKLLSSGSAVVANDFELNGKERALIISGPNQGGKTTFARAFGQIHYLAALGYPVPGRSAKLLLFDRIYTHFEREEEMKNLSGKLQDDLIRIHAVLNQATANSIIIMNEIFSSTTLQDAILLGKKVMEQIRRLESVCVFVTFIDEMATLNDTTVSMVSTIVPDNPTERTYRIIRKAPDGLAYALSIAEKYRLTDSCIKERIQL</sequence>
<dbReference type="AlphaFoldDB" id="A0A6N8I2U1"/>
<dbReference type="SMART" id="SM00534">
    <property type="entry name" value="MUTSac"/>
    <property type="match status" value="1"/>
</dbReference>
<dbReference type="EMBL" id="VWXL01000087">
    <property type="protein sequence ID" value="MVB12322.1"/>
    <property type="molecule type" value="Genomic_DNA"/>
</dbReference>
<dbReference type="InterPro" id="IPR000432">
    <property type="entry name" value="DNA_mismatch_repair_MutS_C"/>
</dbReference>
<keyword evidence="6" id="KW-1185">Reference proteome</keyword>
<dbReference type="PANTHER" id="PTHR11361">
    <property type="entry name" value="DNA MISMATCH REPAIR PROTEIN MUTS FAMILY MEMBER"/>
    <property type="match status" value="1"/>
</dbReference>
<dbReference type="Proteomes" id="UP000469440">
    <property type="component" value="Unassembled WGS sequence"/>
</dbReference>
<evidence type="ECO:0000256" key="2">
    <source>
        <dbReference type="ARBA" id="ARBA00022840"/>
    </source>
</evidence>
<evidence type="ECO:0000313" key="5">
    <source>
        <dbReference type="EMBL" id="MVB12322.1"/>
    </source>
</evidence>
<dbReference type="Gene3D" id="3.40.50.300">
    <property type="entry name" value="P-loop containing nucleotide triphosphate hydrolases"/>
    <property type="match status" value="1"/>
</dbReference>
<dbReference type="GO" id="GO:0005524">
    <property type="term" value="F:ATP binding"/>
    <property type="evidence" value="ECO:0007669"/>
    <property type="project" value="UniProtKB-KW"/>
</dbReference>
<dbReference type="GO" id="GO:0006298">
    <property type="term" value="P:mismatch repair"/>
    <property type="evidence" value="ECO:0007669"/>
    <property type="project" value="InterPro"/>
</dbReference>
<evidence type="ECO:0000259" key="4">
    <source>
        <dbReference type="SMART" id="SM00534"/>
    </source>
</evidence>
<dbReference type="PANTHER" id="PTHR11361:SF34">
    <property type="entry name" value="DNA MISMATCH REPAIR PROTEIN MSH1, MITOCHONDRIAL"/>
    <property type="match status" value="1"/>
</dbReference>
<gene>
    <name evidence="5" type="primary">mutS_3</name>
    <name evidence="5" type="ORF">CAFE_30550</name>
</gene>
<organism evidence="5 6">
    <name type="scientific">Caproicibacter fermentans</name>
    <dbReference type="NCBI Taxonomy" id="2576756"/>
    <lineage>
        <taxon>Bacteria</taxon>
        <taxon>Bacillati</taxon>
        <taxon>Bacillota</taxon>
        <taxon>Clostridia</taxon>
        <taxon>Eubacteriales</taxon>
        <taxon>Acutalibacteraceae</taxon>
        <taxon>Caproicibacter</taxon>
    </lineage>
</organism>
<dbReference type="SUPFAM" id="SSF52540">
    <property type="entry name" value="P-loop containing nucleoside triphosphate hydrolases"/>
    <property type="match status" value="1"/>
</dbReference>
<evidence type="ECO:0000256" key="3">
    <source>
        <dbReference type="ARBA" id="ARBA00023125"/>
    </source>
</evidence>
<accession>A0A6N8I2U1</accession>
<evidence type="ECO:0000313" key="6">
    <source>
        <dbReference type="Proteomes" id="UP000469440"/>
    </source>
</evidence>
<dbReference type="InterPro" id="IPR045076">
    <property type="entry name" value="MutS"/>
</dbReference>
<keyword evidence="1" id="KW-0547">Nucleotide-binding</keyword>
<protein>
    <submittedName>
        <fullName evidence="5">DNA mismatch repair protein MutS</fullName>
    </submittedName>
</protein>
<feature type="domain" description="DNA mismatch repair proteins mutS family" evidence="4">
    <location>
        <begin position="328"/>
        <end position="508"/>
    </location>
</feature>